<name>A0A512RSH5_9BACT</name>
<evidence type="ECO:0000256" key="4">
    <source>
        <dbReference type="ARBA" id="ARBA00022452"/>
    </source>
</evidence>
<keyword evidence="9" id="KW-0406">Ion transport</keyword>
<comment type="caution">
    <text evidence="19">The sequence shown here is derived from an EMBL/GenBank/DDBJ whole genome shotgun (WGS) entry which is preliminary data.</text>
</comment>
<dbReference type="Gene3D" id="2.60.40.1120">
    <property type="entry name" value="Carboxypeptidase-like, regulatory domain"/>
    <property type="match status" value="1"/>
</dbReference>
<dbReference type="Proteomes" id="UP000321436">
    <property type="component" value="Unassembled WGS sequence"/>
</dbReference>
<protein>
    <submittedName>
        <fullName evidence="19">Ferrichrome-iron receptor</fullName>
    </submittedName>
</protein>
<evidence type="ECO:0000256" key="8">
    <source>
        <dbReference type="ARBA" id="ARBA00023004"/>
    </source>
</evidence>
<keyword evidence="10 15" id="KW-0798">TonB box</keyword>
<organism evidence="19 20">
    <name type="scientific">Chitinophaga cymbidii</name>
    <dbReference type="NCBI Taxonomy" id="1096750"/>
    <lineage>
        <taxon>Bacteria</taxon>
        <taxon>Pseudomonadati</taxon>
        <taxon>Bacteroidota</taxon>
        <taxon>Chitinophagia</taxon>
        <taxon>Chitinophagales</taxon>
        <taxon>Chitinophagaceae</taxon>
        <taxon>Chitinophaga</taxon>
    </lineage>
</organism>
<dbReference type="Pfam" id="PF13620">
    <property type="entry name" value="CarboxypepD_reg"/>
    <property type="match status" value="1"/>
</dbReference>
<keyword evidence="3 14" id="KW-0813">Transport</keyword>
<dbReference type="GO" id="GO:0009279">
    <property type="term" value="C:cell outer membrane"/>
    <property type="evidence" value="ECO:0007669"/>
    <property type="project" value="UniProtKB-SubCell"/>
</dbReference>
<dbReference type="PROSITE" id="PS01156">
    <property type="entry name" value="TONB_DEPENDENT_REC_2"/>
    <property type="match status" value="1"/>
</dbReference>
<dbReference type="Pfam" id="PF07715">
    <property type="entry name" value="Plug"/>
    <property type="match status" value="1"/>
</dbReference>
<dbReference type="PANTHER" id="PTHR32552:SF68">
    <property type="entry name" value="FERRICHROME OUTER MEMBRANE TRANSPORTER_PHAGE RECEPTOR"/>
    <property type="match status" value="1"/>
</dbReference>
<dbReference type="SUPFAM" id="SSF49452">
    <property type="entry name" value="Starch-binding domain-like"/>
    <property type="match status" value="1"/>
</dbReference>
<dbReference type="Pfam" id="PF00593">
    <property type="entry name" value="TonB_dep_Rec_b-barrel"/>
    <property type="match status" value="1"/>
</dbReference>
<keyword evidence="5" id="KW-0410">Iron transport</keyword>
<dbReference type="PROSITE" id="PS52016">
    <property type="entry name" value="TONB_DEPENDENT_REC_3"/>
    <property type="match status" value="1"/>
</dbReference>
<evidence type="ECO:0000256" key="16">
    <source>
        <dbReference type="SAM" id="SignalP"/>
    </source>
</evidence>
<dbReference type="InterPro" id="IPR036942">
    <property type="entry name" value="Beta-barrel_TonB_sf"/>
</dbReference>
<dbReference type="PANTHER" id="PTHR32552">
    <property type="entry name" value="FERRICHROME IRON RECEPTOR-RELATED"/>
    <property type="match status" value="1"/>
</dbReference>
<comment type="similarity">
    <text evidence="2 14 15">Belongs to the TonB-dependent receptor family.</text>
</comment>
<dbReference type="SUPFAM" id="SSF56935">
    <property type="entry name" value="Porins"/>
    <property type="match status" value="1"/>
</dbReference>
<dbReference type="GO" id="GO:0030246">
    <property type="term" value="F:carbohydrate binding"/>
    <property type="evidence" value="ECO:0007669"/>
    <property type="project" value="InterPro"/>
</dbReference>
<feature type="chain" id="PRO_5021895712" evidence="16">
    <location>
        <begin position="21"/>
        <end position="787"/>
    </location>
</feature>
<sequence length="787" mass="87094">MNKNILLTLICLLTTTFAFAQKGGGIIAGTVTSADGNPVAGITVELTETGATAVSNHDGVFQFKNVKAGNYTLLINLRNHEEVRRQVTVENNQSAEVTMQISLQVGELQGIIVTGNRNSFKADRTSQSLRVATPLLELPQNVQVVTNKVLASQSIISMSDGVVKNVAGATRLEHWGDLYTRINARGGRLAAFRNGVNITSDWGPLTEDMSFVDHIEFVKGPAGFMMSNGEPAGIYNVVTKKPTGIQKGEATVTYGSFDLMRATLDLDGKLDKPGKLLYRLNLMGQTKNSFRDYEFNDRYSIAPVISYQLDEKTLLTAEYTFQHVTMSDIGSAYVFATEGYAIYPRNFSFSNPAIDPNTVNEHSAFVNLQHQLDDNWKLTAQIAHFNFKQRSSDIWPDAVLEDGNVIRRLYAFDADLKNTYGQAFVNGDVTTGAVRHRILGGLDVGVKEGLYDWGQSYQLDSVNGYFNAHNPNYGMPIGGIPVFDRTTSLSKRAVSRVNQSYTGLYLQDELGFFDNKLRLTLAGRYTYVKQDDTVIVRHFTPRAGISFSIDRSTSVYALYDQSFIPQTGLLATGGTPEPITGNNIEFGIKKNWFDGKLSTSVAAYRIIKNNELSPDPNSTPANPIVQQLGQSRAEGVEVDVMGEVVNGLSVVANYAFTDSYVSKEGESYGSVIAKGTRIAGFAKHNLNTWFTYTLQSGALKGAGIAAGFSWQAERSSWSWTEEPSRMALPNYFRLDGGLFWEKNKIRLTANVFNILDEYLYTGADYGTYYYWQAEAPRDIRFSVAYKF</sequence>
<dbReference type="Gene3D" id="2.40.170.20">
    <property type="entry name" value="TonB-dependent receptor, beta-barrel domain"/>
    <property type="match status" value="1"/>
</dbReference>
<evidence type="ECO:0000256" key="6">
    <source>
        <dbReference type="ARBA" id="ARBA00022692"/>
    </source>
</evidence>
<keyword evidence="8" id="KW-0408">Iron</keyword>
<keyword evidence="7 16" id="KW-0732">Signal</keyword>
<evidence type="ECO:0000256" key="9">
    <source>
        <dbReference type="ARBA" id="ARBA00023065"/>
    </source>
</evidence>
<evidence type="ECO:0000259" key="18">
    <source>
        <dbReference type="Pfam" id="PF07715"/>
    </source>
</evidence>
<keyword evidence="6 14" id="KW-0812">Transmembrane</keyword>
<comment type="subcellular location">
    <subcellularLocation>
        <location evidence="1 14">Cell outer membrane</location>
        <topology evidence="1 14">Multi-pass membrane protein</topology>
    </subcellularLocation>
</comment>
<evidence type="ECO:0000259" key="17">
    <source>
        <dbReference type="Pfam" id="PF00593"/>
    </source>
</evidence>
<dbReference type="CDD" id="cd01347">
    <property type="entry name" value="ligand_gated_channel"/>
    <property type="match status" value="1"/>
</dbReference>
<dbReference type="InterPro" id="IPR010105">
    <property type="entry name" value="TonB_sidphr_rcpt"/>
</dbReference>
<keyword evidence="20" id="KW-1185">Reference proteome</keyword>
<dbReference type="EMBL" id="BKAU01000007">
    <property type="protein sequence ID" value="GEP98650.1"/>
    <property type="molecule type" value="Genomic_DNA"/>
</dbReference>
<evidence type="ECO:0000256" key="15">
    <source>
        <dbReference type="RuleBase" id="RU003357"/>
    </source>
</evidence>
<evidence type="ECO:0000256" key="5">
    <source>
        <dbReference type="ARBA" id="ARBA00022496"/>
    </source>
</evidence>
<evidence type="ECO:0000256" key="12">
    <source>
        <dbReference type="ARBA" id="ARBA00023170"/>
    </source>
</evidence>
<keyword evidence="13 14" id="KW-0998">Cell outer membrane</keyword>
<feature type="domain" description="TonB-dependent receptor-like beta-barrel" evidence="17">
    <location>
        <begin position="335"/>
        <end position="754"/>
    </location>
</feature>
<proteinExistence type="inferred from homology"/>
<feature type="domain" description="TonB-dependent receptor plug" evidence="18">
    <location>
        <begin position="135"/>
        <end position="234"/>
    </location>
</feature>
<accession>A0A512RSH5</accession>
<dbReference type="AlphaFoldDB" id="A0A512RSH5"/>
<evidence type="ECO:0000256" key="13">
    <source>
        <dbReference type="ARBA" id="ARBA00023237"/>
    </source>
</evidence>
<dbReference type="NCBIfam" id="TIGR01783">
    <property type="entry name" value="TonB-siderophor"/>
    <property type="match status" value="1"/>
</dbReference>
<evidence type="ECO:0000256" key="7">
    <source>
        <dbReference type="ARBA" id="ARBA00022729"/>
    </source>
</evidence>
<evidence type="ECO:0000256" key="2">
    <source>
        <dbReference type="ARBA" id="ARBA00009810"/>
    </source>
</evidence>
<keyword evidence="12 19" id="KW-0675">Receptor</keyword>
<evidence type="ECO:0000313" key="19">
    <source>
        <dbReference type="EMBL" id="GEP98650.1"/>
    </source>
</evidence>
<feature type="signal peptide" evidence="16">
    <location>
        <begin position="1"/>
        <end position="20"/>
    </location>
</feature>
<dbReference type="GO" id="GO:0015891">
    <property type="term" value="P:siderophore transport"/>
    <property type="evidence" value="ECO:0007669"/>
    <property type="project" value="InterPro"/>
</dbReference>
<evidence type="ECO:0000313" key="20">
    <source>
        <dbReference type="Proteomes" id="UP000321436"/>
    </source>
</evidence>
<keyword evidence="11 14" id="KW-0472">Membrane</keyword>
<evidence type="ECO:0000256" key="10">
    <source>
        <dbReference type="ARBA" id="ARBA00023077"/>
    </source>
</evidence>
<evidence type="ECO:0000256" key="3">
    <source>
        <dbReference type="ARBA" id="ARBA00022448"/>
    </source>
</evidence>
<dbReference type="InterPro" id="IPR037066">
    <property type="entry name" value="Plug_dom_sf"/>
</dbReference>
<dbReference type="OrthoDB" id="9775095at2"/>
<dbReference type="InterPro" id="IPR013784">
    <property type="entry name" value="Carb-bd-like_fold"/>
</dbReference>
<dbReference type="InterPro" id="IPR000531">
    <property type="entry name" value="Beta-barrel_TonB"/>
</dbReference>
<gene>
    <name evidence="19" type="ORF">CCY01nite_49100</name>
</gene>
<dbReference type="InterPro" id="IPR039426">
    <property type="entry name" value="TonB-dep_rcpt-like"/>
</dbReference>
<dbReference type="InterPro" id="IPR010917">
    <property type="entry name" value="TonB_rcpt_CS"/>
</dbReference>
<dbReference type="GO" id="GO:0038023">
    <property type="term" value="F:signaling receptor activity"/>
    <property type="evidence" value="ECO:0007669"/>
    <property type="project" value="InterPro"/>
</dbReference>
<evidence type="ECO:0000256" key="14">
    <source>
        <dbReference type="PROSITE-ProRule" id="PRU01360"/>
    </source>
</evidence>
<evidence type="ECO:0000256" key="1">
    <source>
        <dbReference type="ARBA" id="ARBA00004571"/>
    </source>
</evidence>
<evidence type="ECO:0000256" key="11">
    <source>
        <dbReference type="ARBA" id="ARBA00023136"/>
    </source>
</evidence>
<dbReference type="GO" id="GO:0015344">
    <property type="term" value="F:siderophore uptake transmembrane transporter activity"/>
    <property type="evidence" value="ECO:0007669"/>
    <property type="project" value="TreeGrafter"/>
</dbReference>
<reference evidence="19 20" key="1">
    <citation type="submission" date="2019-07" db="EMBL/GenBank/DDBJ databases">
        <title>Whole genome shotgun sequence of Chitinophaga cymbidii NBRC 109752.</title>
        <authorList>
            <person name="Hosoyama A."/>
            <person name="Uohara A."/>
            <person name="Ohji S."/>
            <person name="Ichikawa N."/>
        </authorList>
    </citation>
    <scope>NUCLEOTIDE SEQUENCE [LARGE SCALE GENOMIC DNA]</scope>
    <source>
        <strain evidence="19 20">NBRC 109752</strain>
    </source>
</reference>
<dbReference type="RefSeq" id="WP_146867266.1">
    <property type="nucleotide sequence ID" value="NZ_BKAU01000007.1"/>
</dbReference>
<keyword evidence="4 14" id="KW-1134">Transmembrane beta strand</keyword>
<dbReference type="Gene3D" id="2.170.130.10">
    <property type="entry name" value="TonB-dependent receptor, plug domain"/>
    <property type="match status" value="1"/>
</dbReference>
<dbReference type="InterPro" id="IPR012910">
    <property type="entry name" value="Plug_dom"/>
</dbReference>